<feature type="region of interest" description="Disordered" evidence="1">
    <location>
        <begin position="184"/>
        <end position="266"/>
    </location>
</feature>
<dbReference type="AlphaFoldDB" id="A0A6C0F0C5"/>
<protein>
    <submittedName>
        <fullName evidence="3">Uncharacterized protein</fullName>
    </submittedName>
</protein>
<keyword evidence="2" id="KW-0812">Transmembrane</keyword>
<feature type="transmembrane region" description="Helical" evidence="2">
    <location>
        <begin position="9"/>
        <end position="30"/>
    </location>
</feature>
<sequence>MFIKTGKSIFGNIGLIISLLILVVLLYFTYNKCYSENFAISDANHDGKDDVTNLNLCPPPSNVRVSINGGTVSLNFTIATNENTYTPKKFNVILAQYDINKKNTGNNRVFVSNEYELNSSVSVNSLAYQTNICNIVDGVPICQYNYTNLDVRDPQGNLYYYKIGVSAVYDLSYTTTTTAAATTTTAAATTTTAAATTTTAAATTTTAAATTTTAAATTTTAAATTTSEPTTTEPTTTEPTTTEPTTTEPTTTEGATTDPLSGSSPFADVRNIIHTPYVTPYNITSPDGLFTINVSAEAQSQQLSDFQKYQQSLTSSKAGSTSSGSNNYNNMIATPDGQYELIKSQLGNYPDNLLLDSQTVNPDSLADLVDQSMALGIINANITANTTPAGYSSPNMYSSF</sequence>
<feature type="compositionally biased region" description="Low complexity" evidence="1">
    <location>
        <begin position="184"/>
        <end position="257"/>
    </location>
</feature>
<accession>A0A6C0F0C5</accession>
<reference evidence="3" key="1">
    <citation type="journal article" date="2020" name="Nature">
        <title>Giant virus diversity and host interactions through global metagenomics.</title>
        <authorList>
            <person name="Schulz F."/>
            <person name="Roux S."/>
            <person name="Paez-Espino D."/>
            <person name="Jungbluth S."/>
            <person name="Walsh D.A."/>
            <person name="Denef V.J."/>
            <person name="McMahon K.D."/>
            <person name="Konstantinidis K.T."/>
            <person name="Eloe-Fadrosh E.A."/>
            <person name="Kyrpides N.C."/>
            <person name="Woyke T."/>
        </authorList>
    </citation>
    <scope>NUCLEOTIDE SEQUENCE</scope>
    <source>
        <strain evidence="3">GVMAG-M-3300009161-52</strain>
    </source>
</reference>
<evidence type="ECO:0000313" key="3">
    <source>
        <dbReference type="EMBL" id="QHT33989.1"/>
    </source>
</evidence>
<evidence type="ECO:0000256" key="1">
    <source>
        <dbReference type="SAM" id="MobiDB-lite"/>
    </source>
</evidence>
<organism evidence="3">
    <name type="scientific">viral metagenome</name>
    <dbReference type="NCBI Taxonomy" id="1070528"/>
    <lineage>
        <taxon>unclassified sequences</taxon>
        <taxon>metagenomes</taxon>
        <taxon>organismal metagenomes</taxon>
    </lineage>
</organism>
<dbReference type="EMBL" id="MN738982">
    <property type="protein sequence ID" value="QHT33989.1"/>
    <property type="molecule type" value="Genomic_DNA"/>
</dbReference>
<keyword evidence="2" id="KW-1133">Transmembrane helix</keyword>
<proteinExistence type="predicted"/>
<name>A0A6C0F0C5_9ZZZZ</name>
<keyword evidence="2" id="KW-0472">Membrane</keyword>
<evidence type="ECO:0000256" key="2">
    <source>
        <dbReference type="SAM" id="Phobius"/>
    </source>
</evidence>